<comment type="caution">
    <text evidence="6">The sequence shown here is derived from an EMBL/GenBank/DDBJ whole genome shotgun (WGS) entry which is preliminary data.</text>
</comment>
<dbReference type="EMBL" id="JBHTKI010000003">
    <property type="protein sequence ID" value="MFD1030137.1"/>
    <property type="molecule type" value="Genomic_DNA"/>
</dbReference>
<keyword evidence="7" id="KW-1185">Reference proteome</keyword>
<dbReference type="CDD" id="cd05013">
    <property type="entry name" value="SIS_RpiR"/>
    <property type="match status" value="1"/>
</dbReference>
<dbReference type="PROSITE" id="PS51464">
    <property type="entry name" value="SIS"/>
    <property type="match status" value="1"/>
</dbReference>
<accession>A0ABW3LAB4</accession>
<evidence type="ECO:0000256" key="1">
    <source>
        <dbReference type="ARBA" id="ARBA00023015"/>
    </source>
</evidence>
<evidence type="ECO:0000259" key="4">
    <source>
        <dbReference type="PROSITE" id="PS51071"/>
    </source>
</evidence>
<dbReference type="InterPro" id="IPR009057">
    <property type="entry name" value="Homeodomain-like_sf"/>
</dbReference>
<evidence type="ECO:0000256" key="2">
    <source>
        <dbReference type="ARBA" id="ARBA00023125"/>
    </source>
</evidence>
<evidence type="ECO:0000313" key="7">
    <source>
        <dbReference type="Proteomes" id="UP001597109"/>
    </source>
</evidence>
<dbReference type="InterPro" id="IPR035472">
    <property type="entry name" value="RpiR-like_SIS"/>
</dbReference>
<dbReference type="PANTHER" id="PTHR30514:SF10">
    <property type="entry name" value="MURR_RPIR FAMILY TRANSCRIPTIONAL REGULATOR"/>
    <property type="match status" value="1"/>
</dbReference>
<feature type="domain" description="HTH rpiR-type" evidence="4">
    <location>
        <begin position="7"/>
        <end position="83"/>
    </location>
</feature>
<evidence type="ECO:0000313" key="6">
    <source>
        <dbReference type="EMBL" id="MFD1030137.1"/>
    </source>
</evidence>
<dbReference type="InterPro" id="IPR047640">
    <property type="entry name" value="RpiR-like"/>
</dbReference>
<dbReference type="InterPro" id="IPR036388">
    <property type="entry name" value="WH-like_DNA-bd_sf"/>
</dbReference>
<keyword evidence="2" id="KW-0238">DNA-binding</keyword>
<organism evidence="6 7">
    <name type="scientific">Metaplanococcus flavidus</name>
    <dbReference type="NCBI Taxonomy" id="569883"/>
    <lineage>
        <taxon>Bacteria</taxon>
        <taxon>Bacillati</taxon>
        <taxon>Bacillota</taxon>
        <taxon>Bacilli</taxon>
        <taxon>Bacillales</taxon>
        <taxon>Caryophanaceae</taxon>
        <taxon>Metaplanococcus</taxon>
    </lineage>
</organism>
<dbReference type="Proteomes" id="UP001597109">
    <property type="component" value="Unassembled WGS sequence"/>
</dbReference>
<dbReference type="InterPro" id="IPR000281">
    <property type="entry name" value="HTH_RpiR"/>
</dbReference>
<dbReference type="RefSeq" id="WP_379081080.1">
    <property type="nucleotide sequence ID" value="NZ_JBHTKI010000003.1"/>
</dbReference>
<evidence type="ECO:0000259" key="5">
    <source>
        <dbReference type="PROSITE" id="PS51464"/>
    </source>
</evidence>
<dbReference type="PANTHER" id="PTHR30514">
    <property type="entry name" value="GLUCOKINASE"/>
    <property type="match status" value="1"/>
</dbReference>
<dbReference type="PROSITE" id="PS51071">
    <property type="entry name" value="HTH_RPIR"/>
    <property type="match status" value="1"/>
</dbReference>
<dbReference type="Pfam" id="PF01380">
    <property type="entry name" value="SIS"/>
    <property type="match status" value="1"/>
</dbReference>
<reference evidence="7" key="1">
    <citation type="journal article" date="2019" name="Int. J. Syst. Evol. Microbiol.">
        <title>The Global Catalogue of Microorganisms (GCM) 10K type strain sequencing project: providing services to taxonomists for standard genome sequencing and annotation.</title>
        <authorList>
            <consortium name="The Broad Institute Genomics Platform"/>
            <consortium name="The Broad Institute Genome Sequencing Center for Infectious Disease"/>
            <person name="Wu L."/>
            <person name="Ma J."/>
        </authorList>
    </citation>
    <scope>NUCLEOTIDE SEQUENCE [LARGE SCALE GENOMIC DNA]</scope>
    <source>
        <strain evidence="7">CCUG 56756</strain>
    </source>
</reference>
<name>A0ABW3LAB4_9BACL</name>
<keyword evidence="1" id="KW-0805">Transcription regulation</keyword>
<dbReference type="SUPFAM" id="SSF53697">
    <property type="entry name" value="SIS domain"/>
    <property type="match status" value="1"/>
</dbReference>
<protein>
    <submittedName>
        <fullName evidence="6">MurR/RpiR family transcriptional regulator</fullName>
    </submittedName>
</protein>
<keyword evidence="3" id="KW-0804">Transcription</keyword>
<sequence>MTMGIASGGLVLVNEMRKNLPPSEQKIADYIVSNPEKIVSMTVQELGEMSQTSGAAVTRLCKSLKLKGFQELKLRINGDLGRKIELTNRDIEPNEPVMSTIQKVTDHAVHALLETAELMDSTQLEAAVDAIGNAQNIHFFGVGASGIPAFDAQQKFLRIHKATTSTADLHMSATVVANFGPEDVVVGISFSGKTFEVEKILELANSRGATTISLTKYGQTPISGISKIQLYTSPSREANFRSAATSSRLAQLHVMDMLFMSVASRQFDTTITYLDSTREAIEDIQQYISGKKKK</sequence>
<gene>
    <name evidence="6" type="ORF">ACFQ1X_01615</name>
</gene>
<dbReference type="InterPro" id="IPR046348">
    <property type="entry name" value="SIS_dom_sf"/>
</dbReference>
<dbReference type="Gene3D" id="1.10.10.10">
    <property type="entry name" value="Winged helix-like DNA-binding domain superfamily/Winged helix DNA-binding domain"/>
    <property type="match status" value="1"/>
</dbReference>
<dbReference type="Pfam" id="PF01418">
    <property type="entry name" value="HTH_6"/>
    <property type="match status" value="1"/>
</dbReference>
<dbReference type="Gene3D" id="3.40.50.10490">
    <property type="entry name" value="Glucose-6-phosphate isomerase like protein, domain 1"/>
    <property type="match status" value="1"/>
</dbReference>
<proteinExistence type="predicted"/>
<evidence type="ECO:0000256" key="3">
    <source>
        <dbReference type="ARBA" id="ARBA00023163"/>
    </source>
</evidence>
<dbReference type="SUPFAM" id="SSF46689">
    <property type="entry name" value="Homeodomain-like"/>
    <property type="match status" value="1"/>
</dbReference>
<feature type="domain" description="SIS" evidence="5">
    <location>
        <begin position="127"/>
        <end position="268"/>
    </location>
</feature>
<dbReference type="InterPro" id="IPR001347">
    <property type="entry name" value="SIS_dom"/>
</dbReference>